<evidence type="ECO:0000313" key="13">
    <source>
        <dbReference type="Proteomes" id="UP000253845"/>
    </source>
</evidence>
<dbReference type="InterPro" id="IPR010482">
    <property type="entry name" value="TECPR1-like_DysF"/>
</dbReference>
<evidence type="ECO:0000256" key="6">
    <source>
        <dbReference type="ARBA" id="ARBA00022989"/>
    </source>
</evidence>
<dbReference type="InterPro" id="IPR011527">
    <property type="entry name" value="ABC1_TM_dom"/>
</dbReference>
<feature type="transmembrane region" description="Helical" evidence="9">
    <location>
        <begin position="660"/>
        <end position="679"/>
    </location>
</feature>
<evidence type="ECO:0000313" key="12">
    <source>
        <dbReference type="EMBL" id="RDH22836.1"/>
    </source>
</evidence>
<keyword evidence="7 9" id="KW-0472">Membrane</keyword>
<name>A0A370C893_ASPNG</name>
<dbReference type="InterPro" id="IPR003593">
    <property type="entry name" value="AAA+_ATPase"/>
</dbReference>
<dbReference type="GO" id="GO:0007031">
    <property type="term" value="P:peroxisome organization"/>
    <property type="evidence" value="ECO:0007669"/>
    <property type="project" value="UniProtKB-ARBA"/>
</dbReference>
<dbReference type="PROSITE" id="PS50893">
    <property type="entry name" value="ABC_TRANSPORTER_2"/>
    <property type="match status" value="2"/>
</dbReference>
<feature type="transmembrane region" description="Helical" evidence="9">
    <location>
        <begin position="685"/>
        <end position="706"/>
    </location>
</feature>
<dbReference type="PANTHER" id="PTHR24223">
    <property type="entry name" value="ATP-BINDING CASSETTE SUB-FAMILY C"/>
    <property type="match status" value="1"/>
</dbReference>
<feature type="transmembrane region" description="Helical" evidence="9">
    <location>
        <begin position="236"/>
        <end position="255"/>
    </location>
</feature>
<feature type="domain" description="ABC transmembrane type-1" evidence="11">
    <location>
        <begin position="867"/>
        <end position="1181"/>
    </location>
</feature>
<feature type="domain" description="ABC transmembrane type-1" evidence="11">
    <location>
        <begin position="1569"/>
        <end position="1808"/>
    </location>
</feature>
<protein>
    <recommendedName>
        <fullName evidence="14">ABC transporter</fullName>
    </recommendedName>
</protein>
<dbReference type="EMBL" id="KZ851906">
    <property type="protein sequence ID" value="RDH22836.1"/>
    <property type="molecule type" value="Genomic_DNA"/>
</dbReference>
<keyword evidence="2" id="KW-0813">Transport</keyword>
<feature type="domain" description="ABC transporter" evidence="10">
    <location>
        <begin position="1211"/>
        <end position="1435"/>
    </location>
</feature>
<accession>A0A370C893</accession>
<feature type="region of interest" description="Disordered" evidence="8">
    <location>
        <begin position="1419"/>
        <end position="1454"/>
    </location>
</feature>
<dbReference type="InterPro" id="IPR027417">
    <property type="entry name" value="P-loop_NTPase"/>
</dbReference>
<sequence length="2059" mass="230711">MEDHTTDALVNRDEPVPVIAAGKHNDDAERSKPGVLKRSVSKAGRSLQDRILSKILEQVMPVEDVDAESVSVGDKPIPIDSKRPAFSLPLMANNFRRFNARIGIVFLFQTRVERLLSWKQTSHTVSFLFVYSFICLDPHLLVIIPFAVLLFFVMVPAFLARHPPPPSTSTSSITPYYSYEGPALAPAKTIKPASETSKDFFRNMRDLQNCMADYSDVHDATVSAFAPLTNFSNEKLSSTVFLTCTLMAALLFLTAHLLPWRLIFLVGGNAAILSMHPSFPDLVQSLAEDMLDNTAEEGPAADKKGQESFNLGGLAMPASPSKAVSLMESLANISLDSSPEEREVEVFEIQYRSLAPYSESQWEHFLFSPMPYDPLSPSRIAGDRPKGCRFFEDVQPPSGWAWKGKKWELDLDCREWVVERMITGVGFEVSGSPSESGMTSGEIGGWVWDLPPASSRYEEAVSTLAYDVLDSINPSKGHDWKGRKKGKERVSQDYEEKVHTGSHVTGEWRRRRWIRIVHRVSLPAADKLFIGDPSNSSHVKRPDAGTYVGKCRIRSQYLASSGQSQCPRIRITRYLPPMPVEQHYGAVISCEWIWDSRGARLSPCAMGYMSTIPAIVISIAVLGYILHNISIVKRPQWTIPFIPEQPMSPDLPIDGSKQRMGWVITLFAISLVGLSTEIIKLILLGWSYTLSLLIAWAAATCLIAIARPRSCPLSLLTFFISILAVEIAFITIYDVHESIVAPHHVAAGTALIGCLVILVMPLRGPLLPCMDIGAVGQAPSSKFRSPEDNLRLWQFLSVSWMAPLISIGRKRQLQEEDVWFLGFEFQHRKLHEKFRRLRGSVIGRLLQANGIDVLIITTIAIVQMLCVDFSTPVLLQQLLQAMTDRGSSNRVALTYALLSLVLRLIAAQSQVLSLWYGRRSYERSRGEMIMMVYEKALSRKNVFDQQLVDKAEEDRLQDEDSTDMDAQPEQRKWWQFSVFRRATGKEKVKETASMGKIFNLLRGDVYEVAQRFWEIDTLVDKPLGLVIAVVLVWKLLGPSCFLGIVAVLIAQVLNAFVTRVLLRKERVRRLATDARLQVSSQFVEALRHLRWYGWQNHWLRQVMDARQSELNLRIITMLWGIVIRFINTFASGLFPVVALYAYTLLAGNPLRIDIIFPALQLFTMLETRLRDIPSLITVLINASIAMERIEDFMAEPDKEKKDTIDAEPAPIQLDHCSFAWPGRQLPVLHEVDLRVPQGLTVVYGKVGAGKTALLQALLGELDRLAGVSYVPNEMIGYCAQTPWLQSMSIRDNILFSSPYDARRYRRVLDACALLPDLSNFKHGDLTFVGENGVGLSGGQKARVALARAMYSAARILFLDDPLSALDHNTAETVARKCFSGPLMQNRTIVLVTHRIHLVRQMADQIVLIQKGRAVVEDKHEFSSRDSGHSESSSSDISSGTSEAESESETALTETAAVPTKFIEEEHRAEWGVKARVYWKYIKASKYRWWITLILVLAVYRSTSVGQSWFLKEWGEAYNETLSLFGYLGTNKKSFAGDWITPSAMVKMIHWRPSNPFDEFPAPVEDVRPWLLAFFIITTFQSIVLLVAQLVMLVMVYSAGKTLFQEVMVRVSHATFRFFDVTPIGRLMNRLTSDIGVVDGNISEQFQMIAFQAITWVSSIIVIASVTPTFLGFSLVLTAAFVVVFLRFLPTSQSLRRLEMVSLSPLISNFGELLHGLTTVRAFHAEGRFQDRVIAVVDKFQGMDHFYWSLQSWLMFRFESLSAFSTFCLTVLALYTSVSPGLAAFVLVAANNFVASTHALCKQYGQLQMDFVSVERVDELLHVEQESPGIIDPPASWPKFGRDIVFEDVTIRYAPHLDPSLKDVSLRIPGGSTTAIIGRTGSGKSTLAVSLLSVIRPDSGRILIDDLDITQVSRQALRTRVTFVAQDPVLFPGSIRLNLDPIGEYSDAECADVLKRICSRHGWSLETHVEAGGRNLSQGERQLIGLARAVLRRSSIVILDEATASIDHESSLEIQQVLREEMKESTVITIAHRLEAIKDADYYIMLDQGGVSKQGFVKDM</sequence>
<keyword evidence="6 9" id="KW-1133">Transmembrane helix</keyword>
<evidence type="ECO:0000256" key="5">
    <source>
        <dbReference type="ARBA" id="ARBA00022840"/>
    </source>
</evidence>
<dbReference type="FunFam" id="3.40.50.300:FF:001577">
    <property type="entry name" value="ABC bile acid transporter"/>
    <property type="match status" value="1"/>
</dbReference>
<feature type="transmembrane region" description="Helical" evidence="9">
    <location>
        <begin position="1569"/>
        <end position="1599"/>
    </location>
</feature>
<dbReference type="FunFam" id="3.40.50.300:FF:001751">
    <property type="entry name" value="ABC bile acid transporter"/>
    <property type="match status" value="1"/>
</dbReference>
<dbReference type="InterPro" id="IPR017871">
    <property type="entry name" value="ABC_transporter-like_CS"/>
</dbReference>
<dbReference type="CDD" id="cd03250">
    <property type="entry name" value="ABCC_MRP_domain1"/>
    <property type="match status" value="1"/>
</dbReference>
<dbReference type="PROSITE" id="PS50929">
    <property type="entry name" value="ABC_TM1F"/>
    <property type="match status" value="2"/>
</dbReference>
<dbReference type="Gene3D" id="1.20.1560.10">
    <property type="entry name" value="ABC transporter type 1, transmembrane domain"/>
    <property type="match status" value="2"/>
</dbReference>
<dbReference type="Pfam" id="PF06398">
    <property type="entry name" value="Pex24p"/>
    <property type="match status" value="1"/>
</dbReference>
<dbReference type="GO" id="GO:0005778">
    <property type="term" value="C:peroxisomal membrane"/>
    <property type="evidence" value="ECO:0007669"/>
    <property type="project" value="UniProtKB-ARBA"/>
</dbReference>
<feature type="transmembrane region" description="Helical" evidence="9">
    <location>
        <begin position="739"/>
        <end position="760"/>
    </location>
</feature>
<feature type="compositionally biased region" description="Basic and acidic residues" evidence="8">
    <location>
        <begin position="1419"/>
        <end position="1428"/>
    </location>
</feature>
<evidence type="ECO:0000256" key="1">
    <source>
        <dbReference type="ARBA" id="ARBA00004141"/>
    </source>
</evidence>
<dbReference type="Pfam" id="PF00005">
    <property type="entry name" value="ABC_tran"/>
    <property type="match status" value="2"/>
</dbReference>
<evidence type="ECO:0000259" key="10">
    <source>
        <dbReference type="PROSITE" id="PS50893"/>
    </source>
</evidence>
<organism evidence="12 13">
    <name type="scientific">Aspergillus niger ATCC 13496</name>
    <dbReference type="NCBI Taxonomy" id="1353008"/>
    <lineage>
        <taxon>Eukaryota</taxon>
        <taxon>Fungi</taxon>
        <taxon>Dikarya</taxon>
        <taxon>Ascomycota</taxon>
        <taxon>Pezizomycotina</taxon>
        <taxon>Eurotiomycetes</taxon>
        <taxon>Eurotiomycetidae</taxon>
        <taxon>Eurotiales</taxon>
        <taxon>Aspergillaceae</taxon>
        <taxon>Aspergillus</taxon>
        <taxon>Aspergillus subgen. Circumdati</taxon>
    </lineage>
</organism>
<dbReference type="Pfam" id="PF00664">
    <property type="entry name" value="ABC_membrane"/>
    <property type="match status" value="2"/>
</dbReference>
<feature type="transmembrane region" description="Helical" evidence="9">
    <location>
        <begin position="853"/>
        <end position="875"/>
    </location>
</feature>
<dbReference type="InterPro" id="IPR036640">
    <property type="entry name" value="ABC1_TM_sf"/>
</dbReference>
<dbReference type="CDD" id="cd18596">
    <property type="entry name" value="ABC_6TM_VMR1_D1_like"/>
    <property type="match status" value="1"/>
</dbReference>
<dbReference type="CDD" id="cd03244">
    <property type="entry name" value="ABCC_MRP_domain2"/>
    <property type="match status" value="1"/>
</dbReference>
<dbReference type="PROSITE" id="PS00211">
    <property type="entry name" value="ABC_TRANSPORTER_1"/>
    <property type="match status" value="2"/>
</dbReference>
<evidence type="ECO:0000259" key="11">
    <source>
        <dbReference type="PROSITE" id="PS50929"/>
    </source>
</evidence>
<keyword evidence="5" id="KW-0067">ATP-binding</keyword>
<dbReference type="GO" id="GO:0016887">
    <property type="term" value="F:ATP hydrolysis activity"/>
    <property type="evidence" value="ECO:0007669"/>
    <property type="project" value="InterPro"/>
</dbReference>
<dbReference type="SUPFAM" id="SSF90123">
    <property type="entry name" value="ABC transporter transmembrane region"/>
    <property type="match status" value="2"/>
</dbReference>
<dbReference type="SUPFAM" id="SSF52540">
    <property type="entry name" value="P-loop containing nucleoside triphosphate hydrolases"/>
    <property type="match status" value="2"/>
</dbReference>
<reference evidence="12 13" key="1">
    <citation type="submission" date="2018-07" db="EMBL/GenBank/DDBJ databases">
        <title>Section-level genome sequencing of Aspergillus section Nigri to investigate inter- and intra-species variation.</title>
        <authorList>
            <consortium name="DOE Joint Genome Institute"/>
            <person name="Vesth T.C."/>
            <person name="Nybo J.L."/>
            <person name="Theobald S."/>
            <person name="Frisvad J.C."/>
            <person name="Larsen T.O."/>
            <person name="Nielsen K.F."/>
            <person name="Hoof J.B."/>
            <person name="Brandl J."/>
            <person name="Salamov A."/>
            <person name="Riley R."/>
            <person name="Gladden J.M."/>
            <person name="Phatale P."/>
            <person name="Nielsen M.T."/>
            <person name="Lyhne E.K."/>
            <person name="Kogle M.E."/>
            <person name="Strasser K."/>
            <person name="McDonnell E."/>
            <person name="Barry K."/>
            <person name="Clum A."/>
            <person name="Chen C."/>
            <person name="Nolan M."/>
            <person name="Sandor L."/>
            <person name="Kuo A."/>
            <person name="Lipzen A."/>
            <person name="Hainaut M."/>
            <person name="Drula E."/>
            <person name="Tsang A."/>
            <person name="Magnuson J.K."/>
            <person name="Henrissat B."/>
            <person name="Wiebenga A."/>
            <person name="Simmons B.A."/>
            <person name="Makela M.R."/>
            <person name="De vries R.P."/>
            <person name="Grigoriev I.V."/>
            <person name="Mortensen U.H."/>
            <person name="Baker S.E."/>
            <person name="Andersen M.R."/>
        </authorList>
    </citation>
    <scope>NUCLEOTIDE SEQUENCE [LARGE SCALE GENOMIC DNA]</scope>
    <source>
        <strain evidence="12 13">ATCC 13496</strain>
    </source>
</reference>
<dbReference type="Proteomes" id="UP000253845">
    <property type="component" value="Unassembled WGS sequence"/>
</dbReference>
<proteinExistence type="predicted"/>
<dbReference type="PANTHER" id="PTHR24223:SF415">
    <property type="entry name" value="FI20190P1"/>
    <property type="match status" value="1"/>
</dbReference>
<feature type="compositionally biased region" description="Low complexity" evidence="8">
    <location>
        <begin position="1429"/>
        <end position="1454"/>
    </location>
</feature>
<evidence type="ECO:0000256" key="9">
    <source>
        <dbReference type="SAM" id="Phobius"/>
    </source>
</evidence>
<evidence type="ECO:0000256" key="8">
    <source>
        <dbReference type="SAM" id="MobiDB-lite"/>
    </source>
</evidence>
<dbReference type="Gene3D" id="3.40.50.300">
    <property type="entry name" value="P-loop containing nucleotide triphosphate hydrolases"/>
    <property type="match status" value="2"/>
</dbReference>
<dbReference type="SMART" id="SM00382">
    <property type="entry name" value="AAA"/>
    <property type="match status" value="2"/>
</dbReference>
<dbReference type="InterPro" id="IPR003439">
    <property type="entry name" value="ABC_transporter-like_ATP-bd"/>
</dbReference>
<keyword evidence="3 9" id="KW-0812">Transmembrane</keyword>
<feature type="transmembrane region" description="Helical" evidence="9">
    <location>
        <begin position="1042"/>
        <end position="1062"/>
    </location>
</feature>
<evidence type="ECO:0000256" key="7">
    <source>
        <dbReference type="ARBA" id="ARBA00023136"/>
    </source>
</evidence>
<dbReference type="GO" id="GO:0140359">
    <property type="term" value="F:ABC-type transporter activity"/>
    <property type="evidence" value="ECO:0007669"/>
    <property type="project" value="InterPro"/>
</dbReference>
<dbReference type="CDD" id="cd18604">
    <property type="entry name" value="ABC_6TM_VMR1_D2_like"/>
    <property type="match status" value="1"/>
</dbReference>
<dbReference type="GO" id="GO:0005524">
    <property type="term" value="F:ATP binding"/>
    <property type="evidence" value="ECO:0007669"/>
    <property type="project" value="UniProtKB-KW"/>
</dbReference>
<evidence type="ECO:0000256" key="4">
    <source>
        <dbReference type="ARBA" id="ARBA00022741"/>
    </source>
</evidence>
<feature type="domain" description="ABC transporter" evidence="10">
    <location>
        <begin position="1843"/>
        <end position="2059"/>
    </location>
</feature>
<feature type="transmembrane region" description="Helical" evidence="9">
    <location>
        <begin position="140"/>
        <end position="159"/>
    </location>
</feature>
<dbReference type="VEuPathDB" id="FungiDB:M747DRAFT_276138"/>
<keyword evidence="4" id="KW-0547">Nucleotide-binding</keyword>
<evidence type="ECO:0000256" key="2">
    <source>
        <dbReference type="ARBA" id="ARBA00022448"/>
    </source>
</evidence>
<feature type="transmembrane region" description="Helical" evidence="9">
    <location>
        <begin position="605"/>
        <end position="626"/>
    </location>
</feature>
<dbReference type="InterPro" id="IPR050173">
    <property type="entry name" value="ABC_transporter_C-like"/>
</dbReference>
<evidence type="ECO:0008006" key="14">
    <source>
        <dbReference type="Google" id="ProtNLM"/>
    </source>
</evidence>
<comment type="subcellular location">
    <subcellularLocation>
        <location evidence="1">Membrane</location>
        <topology evidence="1">Multi-pass membrane protein</topology>
    </subcellularLocation>
</comment>
<feature type="transmembrane region" description="Helical" evidence="9">
    <location>
        <begin position="713"/>
        <end position="733"/>
    </location>
</feature>
<gene>
    <name evidence="12" type="ORF">M747DRAFT_276138</name>
</gene>
<evidence type="ECO:0000256" key="3">
    <source>
        <dbReference type="ARBA" id="ARBA00022692"/>
    </source>
</evidence>